<dbReference type="AlphaFoldDB" id="A0A841FTS1"/>
<dbReference type="InterPro" id="IPR009057">
    <property type="entry name" value="Homeodomain-like_sf"/>
</dbReference>
<dbReference type="InterPro" id="IPR011075">
    <property type="entry name" value="TetR_C"/>
</dbReference>
<dbReference type="Proteomes" id="UP000548476">
    <property type="component" value="Unassembled WGS sequence"/>
</dbReference>
<dbReference type="Gene3D" id="1.10.10.60">
    <property type="entry name" value="Homeodomain-like"/>
    <property type="match status" value="1"/>
</dbReference>
<dbReference type="RefSeq" id="WP_184792821.1">
    <property type="nucleotide sequence ID" value="NZ_BONT01000101.1"/>
</dbReference>
<dbReference type="PANTHER" id="PTHR30055:SF148">
    <property type="entry name" value="TETR-FAMILY TRANSCRIPTIONAL REGULATOR"/>
    <property type="match status" value="1"/>
</dbReference>
<comment type="caution">
    <text evidence="6">The sequence shown here is derived from an EMBL/GenBank/DDBJ whole genome shotgun (WGS) entry which is preliminary data.</text>
</comment>
<reference evidence="6 7" key="1">
    <citation type="submission" date="2020-08" db="EMBL/GenBank/DDBJ databases">
        <title>Genomic Encyclopedia of Type Strains, Phase IV (KMG-IV): sequencing the most valuable type-strain genomes for metagenomic binning, comparative biology and taxonomic classification.</title>
        <authorList>
            <person name="Goeker M."/>
        </authorList>
    </citation>
    <scope>NUCLEOTIDE SEQUENCE [LARGE SCALE GENOMIC DNA]</scope>
    <source>
        <strain evidence="6 7">YIM 65646</strain>
    </source>
</reference>
<gene>
    <name evidence="6" type="ORF">HNR73_007633</name>
</gene>
<dbReference type="Pfam" id="PF16859">
    <property type="entry name" value="TetR_C_11"/>
    <property type="match status" value="1"/>
</dbReference>
<keyword evidence="2 4" id="KW-0238">DNA-binding</keyword>
<protein>
    <submittedName>
        <fullName evidence="6">AcrR family transcriptional regulator</fullName>
    </submittedName>
</protein>
<keyword evidence="3" id="KW-0804">Transcription</keyword>
<dbReference type="GO" id="GO:0003700">
    <property type="term" value="F:DNA-binding transcription factor activity"/>
    <property type="evidence" value="ECO:0007669"/>
    <property type="project" value="TreeGrafter"/>
</dbReference>
<dbReference type="Gene3D" id="1.10.357.10">
    <property type="entry name" value="Tetracycline Repressor, domain 2"/>
    <property type="match status" value="1"/>
</dbReference>
<accession>A0A841FTS1</accession>
<dbReference type="InterPro" id="IPR036271">
    <property type="entry name" value="Tet_transcr_reg_TetR-rel_C_sf"/>
</dbReference>
<evidence type="ECO:0000256" key="3">
    <source>
        <dbReference type="ARBA" id="ARBA00023163"/>
    </source>
</evidence>
<dbReference type="PRINTS" id="PR00455">
    <property type="entry name" value="HTHTETR"/>
</dbReference>
<sequence length="194" mass="20260">MSAPTARGGRPREERVDAAILSATRELLVEGGYAGLTVGAVAARAGIGKAAIYRRYETKQEMVFAAAVHGLDLESPPDLGSLRAELEWLTEVIAATLSGPAVAGALGGLLADMSDDAVVSRMRETFVAHQRANVTAVLDRAVARGELTSRPDAAVVHAMLLGPVFAWLFVLREPGDVRGFAPTLARMAAAALSA</sequence>
<dbReference type="PANTHER" id="PTHR30055">
    <property type="entry name" value="HTH-TYPE TRANSCRIPTIONAL REGULATOR RUTR"/>
    <property type="match status" value="1"/>
</dbReference>
<dbReference type="InterPro" id="IPR001647">
    <property type="entry name" value="HTH_TetR"/>
</dbReference>
<keyword evidence="1" id="KW-0805">Transcription regulation</keyword>
<dbReference type="Pfam" id="PF00440">
    <property type="entry name" value="TetR_N"/>
    <property type="match status" value="1"/>
</dbReference>
<dbReference type="SUPFAM" id="SSF46689">
    <property type="entry name" value="Homeodomain-like"/>
    <property type="match status" value="1"/>
</dbReference>
<evidence type="ECO:0000313" key="7">
    <source>
        <dbReference type="Proteomes" id="UP000548476"/>
    </source>
</evidence>
<organism evidence="6 7">
    <name type="scientific">Phytomonospora endophytica</name>
    <dbReference type="NCBI Taxonomy" id="714109"/>
    <lineage>
        <taxon>Bacteria</taxon>
        <taxon>Bacillati</taxon>
        <taxon>Actinomycetota</taxon>
        <taxon>Actinomycetes</taxon>
        <taxon>Micromonosporales</taxon>
        <taxon>Micromonosporaceae</taxon>
        <taxon>Phytomonospora</taxon>
    </lineage>
</organism>
<proteinExistence type="predicted"/>
<dbReference type="EMBL" id="JACHGT010000025">
    <property type="protein sequence ID" value="MBB6039735.1"/>
    <property type="molecule type" value="Genomic_DNA"/>
</dbReference>
<evidence type="ECO:0000313" key="6">
    <source>
        <dbReference type="EMBL" id="MBB6039735.1"/>
    </source>
</evidence>
<evidence type="ECO:0000256" key="4">
    <source>
        <dbReference type="PROSITE-ProRule" id="PRU00335"/>
    </source>
</evidence>
<evidence type="ECO:0000256" key="1">
    <source>
        <dbReference type="ARBA" id="ARBA00023015"/>
    </source>
</evidence>
<dbReference type="GO" id="GO:0000976">
    <property type="term" value="F:transcription cis-regulatory region binding"/>
    <property type="evidence" value="ECO:0007669"/>
    <property type="project" value="TreeGrafter"/>
</dbReference>
<dbReference type="SUPFAM" id="SSF48498">
    <property type="entry name" value="Tetracyclin repressor-like, C-terminal domain"/>
    <property type="match status" value="1"/>
</dbReference>
<feature type="DNA-binding region" description="H-T-H motif" evidence="4">
    <location>
        <begin position="37"/>
        <end position="56"/>
    </location>
</feature>
<dbReference type="InterPro" id="IPR050109">
    <property type="entry name" value="HTH-type_TetR-like_transc_reg"/>
</dbReference>
<feature type="domain" description="HTH tetR-type" evidence="5">
    <location>
        <begin position="14"/>
        <end position="74"/>
    </location>
</feature>
<dbReference type="PROSITE" id="PS50977">
    <property type="entry name" value="HTH_TETR_2"/>
    <property type="match status" value="1"/>
</dbReference>
<name>A0A841FTS1_9ACTN</name>
<evidence type="ECO:0000259" key="5">
    <source>
        <dbReference type="PROSITE" id="PS50977"/>
    </source>
</evidence>
<keyword evidence="7" id="KW-1185">Reference proteome</keyword>
<evidence type="ECO:0000256" key="2">
    <source>
        <dbReference type="ARBA" id="ARBA00023125"/>
    </source>
</evidence>